<dbReference type="InterPro" id="IPR032710">
    <property type="entry name" value="NTF2-like_dom_sf"/>
</dbReference>
<dbReference type="InterPro" id="IPR037401">
    <property type="entry name" value="SnoaL-like"/>
</dbReference>
<dbReference type="RefSeq" id="WP_114247432.1">
    <property type="nucleotide sequence ID" value="NZ_BMRN01000004.1"/>
</dbReference>
<dbReference type="Proteomes" id="UP000252698">
    <property type="component" value="Chromosome"/>
</dbReference>
<accession>A0A2Z5JKT2</accession>
<name>A0A2Z5JKT2_STRAR</name>
<evidence type="ECO:0000259" key="1">
    <source>
        <dbReference type="Pfam" id="PF13577"/>
    </source>
</evidence>
<dbReference type="AlphaFoldDB" id="A0A2Z5JKT2"/>
<evidence type="ECO:0000313" key="3">
    <source>
        <dbReference type="Proteomes" id="UP000252698"/>
    </source>
</evidence>
<protein>
    <submittedName>
        <fullName evidence="2">Nuclear transport factor 2 family protein</fullName>
    </submittedName>
</protein>
<sequence length="141" mass="15522">MTLGVEDRLAIHELIALHWHLIDDGELDRLDELFTADVVYDASDLGHGSMHGLEAFRDTARAMGQRGPVSHHVTNVVLTEVGDDQVRARSKGIGIKADGTSGSVMYEDVIVRGENGWRINRRKVAVRRAPTGANDANERPE</sequence>
<dbReference type="Pfam" id="PF13577">
    <property type="entry name" value="SnoaL_4"/>
    <property type="match status" value="1"/>
</dbReference>
<dbReference type="EMBL" id="CP027306">
    <property type="protein sequence ID" value="AXE81018.1"/>
    <property type="molecule type" value="Genomic_DNA"/>
</dbReference>
<evidence type="ECO:0000313" key="2">
    <source>
        <dbReference type="EMBL" id="AXE81018.1"/>
    </source>
</evidence>
<dbReference type="Gene3D" id="3.10.450.50">
    <property type="match status" value="1"/>
</dbReference>
<proteinExistence type="predicted"/>
<dbReference type="GeneID" id="95523232"/>
<dbReference type="KEGG" id="sata:C5746_33240"/>
<feature type="domain" description="SnoaL-like" evidence="1">
    <location>
        <begin position="5"/>
        <end position="123"/>
    </location>
</feature>
<gene>
    <name evidence="2" type="ORF">C5746_33240</name>
</gene>
<dbReference type="SUPFAM" id="SSF54427">
    <property type="entry name" value="NTF2-like"/>
    <property type="match status" value="1"/>
</dbReference>
<reference evidence="2 3" key="1">
    <citation type="journal article" date="2018" name="Front. Microbiol.">
        <title>Genome Sequencing of Streptomyces atratus SCSIOZH16 and Activation Production of Nocardamine via Metabolic Engineering.</title>
        <authorList>
            <person name="Li Y."/>
            <person name="Zhang C."/>
            <person name="Liu C."/>
            <person name="Ju J."/>
            <person name="Ma J."/>
        </authorList>
    </citation>
    <scope>NUCLEOTIDE SEQUENCE [LARGE SCALE GENOMIC DNA]</scope>
    <source>
        <strain evidence="2 3">SCSIO_ZH16</strain>
    </source>
</reference>
<organism evidence="2 3">
    <name type="scientific">Streptomyces atratus</name>
    <dbReference type="NCBI Taxonomy" id="1893"/>
    <lineage>
        <taxon>Bacteria</taxon>
        <taxon>Bacillati</taxon>
        <taxon>Actinomycetota</taxon>
        <taxon>Actinomycetes</taxon>
        <taxon>Kitasatosporales</taxon>
        <taxon>Streptomycetaceae</taxon>
        <taxon>Streptomyces</taxon>
    </lineage>
</organism>